<sequence>MNVIYIVNKRLSDVVINVPPAQCSGSGNQQNIERFNNSYQNIKKNDCTSNSGSCDIQGQMSSDNTNSQNTQVLRQGYLTDSQNHRRFHVVNKNRHCQSEQNNQTVIDQEIPVRINRVNNKFISANGDYVDQNVNFIVPMSYLEGSPIKGSNFGEVKYSSHADIDQIGSIPVNNYNGEPLAHEA</sequence>
<proteinExistence type="predicted"/>
<organism evidence="1">
    <name type="scientific">Dasosvirus sp</name>
    <dbReference type="NCBI Taxonomy" id="2487764"/>
    <lineage>
        <taxon>Viruses</taxon>
        <taxon>Varidnaviria</taxon>
        <taxon>Bamfordvirae</taxon>
        <taxon>Nucleocytoviricota</taxon>
        <taxon>Megaviricetes</taxon>
        <taxon>Imitervirales</taxon>
        <taxon>Mimiviridae</taxon>
        <taxon>Klosneuvirinae</taxon>
    </lineage>
</organism>
<reference evidence="1" key="1">
    <citation type="submission" date="2018-10" db="EMBL/GenBank/DDBJ databases">
        <title>Hidden diversity of soil giant viruses.</title>
        <authorList>
            <person name="Schulz F."/>
            <person name="Alteio L."/>
            <person name="Goudeau D."/>
            <person name="Ryan E.M."/>
            <person name="Malmstrom R.R."/>
            <person name="Blanchard J."/>
            <person name="Woyke T."/>
        </authorList>
    </citation>
    <scope>NUCLEOTIDE SEQUENCE</scope>
    <source>
        <strain evidence="1">DSV1</strain>
    </source>
</reference>
<accession>A0A3G4ZVT2</accession>
<protein>
    <submittedName>
        <fullName evidence="1">Uncharacterized protein</fullName>
    </submittedName>
</protein>
<dbReference type="EMBL" id="MK072048">
    <property type="protein sequence ID" value="AYV77559.1"/>
    <property type="molecule type" value="Genomic_DNA"/>
</dbReference>
<evidence type="ECO:0000313" key="1">
    <source>
        <dbReference type="EMBL" id="AYV77559.1"/>
    </source>
</evidence>
<gene>
    <name evidence="1" type="ORF">Dasosvirus7_6</name>
</gene>
<name>A0A3G4ZVT2_9VIRU</name>